<dbReference type="EMBL" id="AUZX01009607">
    <property type="protein sequence ID" value="EQD51209.1"/>
    <property type="molecule type" value="Genomic_DNA"/>
</dbReference>
<feature type="non-terminal residue" evidence="2">
    <location>
        <position position="95"/>
    </location>
</feature>
<dbReference type="InterPro" id="IPR029058">
    <property type="entry name" value="AB_hydrolase_fold"/>
</dbReference>
<evidence type="ECO:0000313" key="2">
    <source>
        <dbReference type="EMBL" id="EQD51209.1"/>
    </source>
</evidence>
<dbReference type="InterPro" id="IPR000073">
    <property type="entry name" value="AB_hydrolase_1"/>
</dbReference>
<comment type="caution">
    <text evidence="2">The sequence shown here is derived from an EMBL/GenBank/DDBJ whole genome shotgun (WGS) entry which is preliminary data.</text>
</comment>
<organism evidence="2">
    <name type="scientific">mine drainage metagenome</name>
    <dbReference type="NCBI Taxonomy" id="410659"/>
    <lineage>
        <taxon>unclassified sequences</taxon>
        <taxon>metagenomes</taxon>
        <taxon>ecological metagenomes</taxon>
    </lineage>
</organism>
<gene>
    <name evidence="2" type="ORF">B1A_13148</name>
</gene>
<reference evidence="2" key="1">
    <citation type="submission" date="2013-08" db="EMBL/GenBank/DDBJ databases">
        <authorList>
            <person name="Mendez C."/>
            <person name="Richter M."/>
            <person name="Ferrer M."/>
            <person name="Sanchez J."/>
        </authorList>
    </citation>
    <scope>NUCLEOTIDE SEQUENCE</scope>
</reference>
<accession>T1BDQ4</accession>
<protein>
    <submittedName>
        <fullName evidence="2">Hydrolase, alpha/beta fold protein</fullName>
    </submittedName>
</protein>
<keyword evidence="2" id="KW-0378">Hydrolase</keyword>
<dbReference type="Gene3D" id="3.40.50.1820">
    <property type="entry name" value="alpha/beta hydrolase"/>
    <property type="match status" value="1"/>
</dbReference>
<feature type="non-terminal residue" evidence="2">
    <location>
        <position position="1"/>
    </location>
</feature>
<dbReference type="AlphaFoldDB" id="T1BDQ4"/>
<proteinExistence type="predicted"/>
<feature type="domain" description="AB hydrolase-1" evidence="1">
    <location>
        <begin position="1"/>
        <end position="52"/>
    </location>
</feature>
<dbReference type="Pfam" id="PF00561">
    <property type="entry name" value="Abhydrolase_1"/>
    <property type="match status" value="1"/>
</dbReference>
<evidence type="ECO:0000259" key="1">
    <source>
        <dbReference type="Pfam" id="PF00561"/>
    </source>
</evidence>
<sequence>NLLGHSLGGAVASLYAAAFPGQIARLALIEALGPLTDDGSTTLQRWREALAAPTDKSARVFPDAGQALAARCRSTGQQPDAIRAIVARGLRQQEG</sequence>
<dbReference type="GO" id="GO:0016787">
    <property type="term" value="F:hydrolase activity"/>
    <property type="evidence" value="ECO:0007669"/>
    <property type="project" value="UniProtKB-KW"/>
</dbReference>
<reference evidence="2" key="2">
    <citation type="journal article" date="2014" name="ISME J.">
        <title>Microbial stratification in low pH oxic and suboxic macroscopic growths along an acid mine drainage.</title>
        <authorList>
            <person name="Mendez-Garcia C."/>
            <person name="Mesa V."/>
            <person name="Sprenger R.R."/>
            <person name="Richter M."/>
            <person name="Diez M.S."/>
            <person name="Solano J."/>
            <person name="Bargiela R."/>
            <person name="Golyshina O.V."/>
            <person name="Manteca A."/>
            <person name="Ramos J.L."/>
            <person name="Gallego J.R."/>
            <person name="Llorente I."/>
            <person name="Martins Dos Santos V.A."/>
            <person name="Jensen O.N."/>
            <person name="Pelaez A.I."/>
            <person name="Sanchez J."/>
            <person name="Ferrer M."/>
        </authorList>
    </citation>
    <scope>NUCLEOTIDE SEQUENCE</scope>
</reference>
<dbReference type="SUPFAM" id="SSF53474">
    <property type="entry name" value="alpha/beta-Hydrolases"/>
    <property type="match status" value="1"/>
</dbReference>
<name>T1BDQ4_9ZZZZ</name>